<evidence type="ECO:0000256" key="4">
    <source>
        <dbReference type="SAM" id="MobiDB-lite"/>
    </source>
</evidence>
<organism evidence="6 7">
    <name type="scientific">Roseisolibacter agri</name>
    <dbReference type="NCBI Taxonomy" id="2014610"/>
    <lineage>
        <taxon>Bacteria</taxon>
        <taxon>Pseudomonadati</taxon>
        <taxon>Gemmatimonadota</taxon>
        <taxon>Gemmatimonadia</taxon>
        <taxon>Gemmatimonadales</taxon>
        <taxon>Gemmatimonadaceae</taxon>
        <taxon>Roseisolibacter</taxon>
    </lineage>
</organism>
<evidence type="ECO:0000256" key="3">
    <source>
        <dbReference type="ARBA" id="ARBA00023163"/>
    </source>
</evidence>
<feature type="region of interest" description="Disordered" evidence="4">
    <location>
        <begin position="83"/>
        <end position="102"/>
    </location>
</feature>
<evidence type="ECO:0000256" key="2">
    <source>
        <dbReference type="ARBA" id="ARBA00023125"/>
    </source>
</evidence>
<dbReference type="GO" id="GO:0003677">
    <property type="term" value="F:DNA binding"/>
    <property type="evidence" value="ECO:0007669"/>
    <property type="project" value="UniProtKB-KW"/>
</dbReference>
<accession>A0AA37Q8F3</accession>
<feature type="domain" description="HTH luxR-type" evidence="5">
    <location>
        <begin position="194"/>
        <end position="259"/>
    </location>
</feature>
<proteinExistence type="predicted"/>
<dbReference type="PANTHER" id="PTHR44688:SF16">
    <property type="entry name" value="DNA-BINDING TRANSCRIPTIONAL ACTIVATOR DEVR_DOSR"/>
    <property type="match status" value="1"/>
</dbReference>
<dbReference type="InterPro" id="IPR016032">
    <property type="entry name" value="Sig_transdc_resp-reg_C-effctor"/>
</dbReference>
<gene>
    <name evidence="6" type="ORF">rosag_21500</name>
</gene>
<keyword evidence="2 6" id="KW-0238">DNA-binding</keyword>
<dbReference type="PANTHER" id="PTHR44688">
    <property type="entry name" value="DNA-BINDING TRANSCRIPTIONAL ACTIVATOR DEVR_DOSR"/>
    <property type="match status" value="1"/>
</dbReference>
<dbReference type="Gene3D" id="3.40.50.2300">
    <property type="match status" value="1"/>
</dbReference>
<comment type="caution">
    <text evidence="6">The sequence shown here is derived from an EMBL/GenBank/DDBJ whole genome shotgun (WGS) entry which is preliminary data.</text>
</comment>
<dbReference type="PROSITE" id="PS00622">
    <property type="entry name" value="HTH_LUXR_1"/>
    <property type="match status" value="1"/>
</dbReference>
<dbReference type="CDD" id="cd06170">
    <property type="entry name" value="LuxR_C_like"/>
    <property type="match status" value="1"/>
</dbReference>
<name>A0AA37Q8F3_9BACT</name>
<dbReference type="Pfam" id="PF00196">
    <property type="entry name" value="GerE"/>
    <property type="match status" value="1"/>
</dbReference>
<keyword evidence="7" id="KW-1185">Reference proteome</keyword>
<dbReference type="PRINTS" id="PR00038">
    <property type="entry name" value="HTHLUXR"/>
</dbReference>
<dbReference type="InterPro" id="IPR000792">
    <property type="entry name" value="Tscrpt_reg_LuxR_C"/>
</dbReference>
<protein>
    <submittedName>
        <fullName evidence="6">DNA-binding response regulator</fullName>
    </submittedName>
</protein>
<reference evidence="6" key="1">
    <citation type="submission" date="2022-08" db="EMBL/GenBank/DDBJ databases">
        <title>Draft genome sequencing of Roseisolibacter agri AW1220.</title>
        <authorList>
            <person name="Tobiishi Y."/>
            <person name="Tonouchi A."/>
        </authorList>
    </citation>
    <scope>NUCLEOTIDE SEQUENCE</scope>
    <source>
        <strain evidence="6">AW1220</strain>
    </source>
</reference>
<keyword evidence="1" id="KW-0805">Transcription regulation</keyword>
<evidence type="ECO:0000313" key="6">
    <source>
        <dbReference type="EMBL" id="GLC25637.1"/>
    </source>
</evidence>
<evidence type="ECO:0000256" key="1">
    <source>
        <dbReference type="ARBA" id="ARBA00023015"/>
    </source>
</evidence>
<keyword evidence="3" id="KW-0804">Transcription</keyword>
<dbReference type="RefSeq" id="WP_284350094.1">
    <property type="nucleotide sequence ID" value="NZ_BRXS01000003.1"/>
</dbReference>
<dbReference type="GO" id="GO:0006355">
    <property type="term" value="P:regulation of DNA-templated transcription"/>
    <property type="evidence" value="ECO:0007669"/>
    <property type="project" value="InterPro"/>
</dbReference>
<dbReference type="AlphaFoldDB" id="A0AA37Q8F3"/>
<dbReference type="EMBL" id="BRXS01000003">
    <property type="protein sequence ID" value="GLC25637.1"/>
    <property type="molecule type" value="Genomic_DNA"/>
</dbReference>
<evidence type="ECO:0000259" key="5">
    <source>
        <dbReference type="PROSITE" id="PS50043"/>
    </source>
</evidence>
<dbReference type="PROSITE" id="PS50043">
    <property type="entry name" value="HTH_LUXR_2"/>
    <property type="match status" value="1"/>
</dbReference>
<dbReference type="SUPFAM" id="SSF46894">
    <property type="entry name" value="C-terminal effector domain of the bipartite response regulators"/>
    <property type="match status" value="1"/>
</dbReference>
<sequence>MPTVRVVILAGSPVVRAGLESLLGERPGLVVVGAGAVGAESEGVEAAFDRVAEWDADVVLWVLDAGMREPVASLLRRAGVVPAAPPAGDDGDGAEFLPSGAPEREGAAAPAVVLLVDRGDPGPSALAALRAGARAVLPADVGAATLALVTESAAAGLTTLPADAAHALLAAPPEAGDARVRVAGAARVATPDGAPARAPALSAREREVLALLAEGLPNKVIGPRLGISEHTVKAHVAAIFEKLGTGTRAEAVVTAARLGLLLL</sequence>
<evidence type="ECO:0000313" key="7">
    <source>
        <dbReference type="Proteomes" id="UP001161325"/>
    </source>
</evidence>
<dbReference type="Proteomes" id="UP001161325">
    <property type="component" value="Unassembled WGS sequence"/>
</dbReference>
<dbReference type="SMART" id="SM00421">
    <property type="entry name" value="HTH_LUXR"/>
    <property type="match status" value="1"/>
</dbReference>